<dbReference type="SUPFAM" id="SSF57424">
    <property type="entry name" value="LDL receptor-like module"/>
    <property type="match status" value="2"/>
</dbReference>
<keyword evidence="5" id="KW-0732">Signal</keyword>
<dbReference type="InterPro" id="IPR036055">
    <property type="entry name" value="LDL_receptor-like_sf"/>
</dbReference>
<evidence type="ECO:0000256" key="5">
    <source>
        <dbReference type="SAM" id="SignalP"/>
    </source>
</evidence>
<dbReference type="Proteomes" id="UP000828390">
    <property type="component" value="Unassembled WGS sequence"/>
</dbReference>
<evidence type="ECO:0000256" key="1">
    <source>
        <dbReference type="ARBA" id="ARBA00023157"/>
    </source>
</evidence>
<dbReference type="Pfam" id="PF00057">
    <property type="entry name" value="Ldl_recept_a"/>
    <property type="match status" value="1"/>
</dbReference>
<dbReference type="PROSITE" id="PS51257">
    <property type="entry name" value="PROKAR_LIPOPROTEIN"/>
    <property type="match status" value="1"/>
</dbReference>
<feature type="transmembrane region" description="Helical" evidence="4">
    <location>
        <begin position="388"/>
        <end position="413"/>
    </location>
</feature>
<dbReference type="EMBL" id="JAIWYP010000012">
    <property type="protein sequence ID" value="KAH3728665.1"/>
    <property type="molecule type" value="Genomic_DNA"/>
</dbReference>
<feature type="chain" id="PRO_5038343463" evidence="5">
    <location>
        <begin position="24"/>
        <end position="430"/>
    </location>
</feature>
<dbReference type="PANTHER" id="PTHR46876:SF1">
    <property type="entry name" value="LOW-DENSITY LIPOPROTEIN RECEPTOR-RELATED PROTEIN 11"/>
    <property type="match status" value="1"/>
</dbReference>
<dbReference type="PROSITE" id="PS01209">
    <property type="entry name" value="LDLRA_1"/>
    <property type="match status" value="1"/>
</dbReference>
<feature type="disulfide bond" evidence="2">
    <location>
        <begin position="147"/>
        <end position="159"/>
    </location>
</feature>
<keyword evidence="4" id="KW-0472">Membrane</keyword>
<dbReference type="PANTHER" id="PTHR46876">
    <property type="entry name" value="LOW-DENSITY LIPOPROTEIN RECEPTOR-RELATED PROTEIN 11"/>
    <property type="match status" value="1"/>
</dbReference>
<keyword evidence="1 2" id="KW-1015">Disulfide bond</keyword>
<feature type="disulfide bond" evidence="2">
    <location>
        <begin position="154"/>
        <end position="172"/>
    </location>
</feature>
<proteinExistence type="predicted"/>
<evidence type="ECO:0000256" key="3">
    <source>
        <dbReference type="SAM" id="MobiDB-lite"/>
    </source>
</evidence>
<name>A0A9D4HRT2_DREPO</name>
<dbReference type="OrthoDB" id="9990982at2759"/>
<feature type="disulfide bond" evidence="2">
    <location>
        <begin position="209"/>
        <end position="224"/>
    </location>
</feature>
<dbReference type="InterPro" id="IPR002172">
    <property type="entry name" value="LDrepeatLR_classA_rpt"/>
</dbReference>
<keyword evidence="7" id="KW-1185">Reference proteome</keyword>
<organism evidence="6 7">
    <name type="scientific">Dreissena polymorpha</name>
    <name type="common">Zebra mussel</name>
    <name type="synonym">Mytilus polymorpha</name>
    <dbReference type="NCBI Taxonomy" id="45954"/>
    <lineage>
        <taxon>Eukaryota</taxon>
        <taxon>Metazoa</taxon>
        <taxon>Spiralia</taxon>
        <taxon>Lophotrochozoa</taxon>
        <taxon>Mollusca</taxon>
        <taxon>Bivalvia</taxon>
        <taxon>Autobranchia</taxon>
        <taxon>Heteroconchia</taxon>
        <taxon>Euheterodonta</taxon>
        <taxon>Imparidentia</taxon>
        <taxon>Neoheterodontei</taxon>
        <taxon>Myida</taxon>
        <taxon>Dreissenoidea</taxon>
        <taxon>Dreissenidae</taxon>
        <taxon>Dreissena</taxon>
    </lineage>
</organism>
<evidence type="ECO:0000256" key="2">
    <source>
        <dbReference type="PROSITE-ProRule" id="PRU00124"/>
    </source>
</evidence>
<dbReference type="InterPro" id="IPR023415">
    <property type="entry name" value="LDLR_class-A_CS"/>
</dbReference>
<feature type="compositionally biased region" description="Low complexity" evidence="3">
    <location>
        <begin position="341"/>
        <end position="365"/>
    </location>
</feature>
<reference evidence="6" key="2">
    <citation type="submission" date="2020-11" db="EMBL/GenBank/DDBJ databases">
        <authorList>
            <person name="McCartney M.A."/>
            <person name="Auch B."/>
            <person name="Kono T."/>
            <person name="Mallez S."/>
            <person name="Becker A."/>
            <person name="Gohl D.M."/>
            <person name="Silverstein K.A.T."/>
            <person name="Koren S."/>
            <person name="Bechman K.B."/>
            <person name="Herman A."/>
            <person name="Abrahante J.E."/>
            <person name="Garbe J."/>
        </authorList>
    </citation>
    <scope>NUCLEOTIDE SEQUENCE</scope>
    <source>
        <strain evidence="6">Duluth1</strain>
        <tissue evidence="6">Whole animal</tissue>
    </source>
</reference>
<dbReference type="PROSITE" id="PS50068">
    <property type="entry name" value="LDLRA_2"/>
    <property type="match status" value="2"/>
</dbReference>
<comment type="caution">
    <text evidence="2">Lacks conserved residue(s) required for the propagation of feature annotation.</text>
</comment>
<dbReference type="PRINTS" id="PR00261">
    <property type="entry name" value="LDLRECEPTOR"/>
</dbReference>
<dbReference type="CDD" id="cd00112">
    <property type="entry name" value="LDLa"/>
    <property type="match status" value="2"/>
</dbReference>
<keyword evidence="4" id="KW-0812">Transmembrane</keyword>
<evidence type="ECO:0000313" key="6">
    <source>
        <dbReference type="EMBL" id="KAH3728665.1"/>
    </source>
</evidence>
<evidence type="ECO:0000256" key="4">
    <source>
        <dbReference type="SAM" id="Phobius"/>
    </source>
</evidence>
<comment type="caution">
    <text evidence="6">The sequence shown here is derived from an EMBL/GenBank/DDBJ whole genome shotgun (WGS) entry which is preliminary data.</text>
</comment>
<dbReference type="Gene3D" id="4.10.400.10">
    <property type="entry name" value="Low-density Lipoprotein Receptor"/>
    <property type="match status" value="2"/>
</dbReference>
<reference evidence="6" key="1">
    <citation type="journal article" date="2019" name="bioRxiv">
        <title>The Genome of the Zebra Mussel, Dreissena polymorpha: A Resource for Invasive Species Research.</title>
        <authorList>
            <person name="McCartney M.A."/>
            <person name="Auch B."/>
            <person name="Kono T."/>
            <person name="Mallez S."/>
            <person name="Zhang Y."/>
            <person name="Obille A."/>
            <person name="Becker A."/>
            <person name="Abrahante J.E."/>
            <person name="Garbe J."/>
            <person name="Badalamenti J.P."/>
            <person name="Herman A."/>
            <person name="Mangelson H."/>
            <person name="Liachko I."/>
            <person name="Sullivan S."/>
            <person name="Sone E.D."/>
            <person name="Koren S."/>
            <person name="Silverstein K.A.T."/>
            <person name="Beckman K.B."/>
            <person name="Gohl D.M."/>
        </authorList>
    </citation>
    <scope>NUCLEOTIDE SEQUENCE</scope>
    <source>
        <strain evidence="6">Duluth1</strain>
        <tissue evidence="6">Whole animal</tissue>
    </source>
</reference>
<feature type="signal peptide" evidence="5">
    <location>
        <begin position="1"/>
        <end position="23"/>
    </location>
</feature>
<protein>
    <submittedName>
        <fullName evidence="6">Uncharacterized protein</fullName>
    </submittedName>
</protein>
<keyword evidence="4" id="KW-1133">Transmembrane helix</keyword>
<evidence type="ECO:0000313" key="7">
    <source>
        <dbReference type="Proteomes" id="UP000828390"/>
    </source>
</evidence>
<accession>A0A9D4HRT2</accession>
<sequence length="430" mass="45479">MSNKRESIYVAILGICVIQGVMSSCMDDTSVARMCHNSTVVGTHVFIDVDASSSTTLSSLVACTCIVTAQGVKQMEVKSNFIGTNSQCGTTMEYTGQGIPGGNLSHSCNDATFNVTTQTNMNITVGVRKDQPPYLTQYCVSLEWQSCGAGMFQCNDGGCIPYASICNSDPDCKDESDEDNGSCGVGGICIEGLALCESGKGCRPQGGRCNNITECKDGSDEIGCDTLSGNSTTETPPNPSNTTTPLITVTCTESEYMPQTTTTTIPQTTTAPTVTTTSTTTTVAHTTTNSPTTTPLYKTTSPETTTYKITTASPSTTFSPTTFSETQQTIPVSTTIIQTTTPIQSTANSVSSESPPTTSARSSTAMDISTSTERTDYSKPAPDPMPPWLIAVIVCVCLLVILAVVVAVICQLTSKCDKYWIKRGQRNYIA</sequence>
<dbReference type="SMART" id="SM00192">
    <property type="entry name" value="LDLa"/>
    <property type="match status" value="2"/>
</dbReference>
<gene>
    <name evidence="6" type="ORF">DPMN_054624</name>
</gene>
<dbReference type="AlphaFoldDB" id="A0A9D4HRT2"/>
<feature type="region of interest" description="Disordered" evidence="3">
    <location>
        <begin position="259"/>
        <end position="300"/>
    </location>
</feature>
<feature type="region of interest" description="Disordered" evidence="3">
    <location>
        <begin position="341"/>
        <end position="381"/>
    </location>
</feature>